<evidence type="ECO:0000313" key="2">
    <source>
        <dbReference type="Proteomes" id="UP000323506"/>
    </source>
</evidence>
<organism evidence="1 2">
    <name type="scientific">Gossypium darwinii</name>
    <name type="common">Darwin's cotton</name>
    <name type="synonym">Gossypium barbadense var. darwinii</name>
    <dbReference type="NCBI Taxonomy" id="34276"/>
    <lineage>
        <taxon>Eukaryota</taxon>
        <taxon>Viridiplantae</taxon>
        <taxon>Streptophyta</taxon>
        <taxon>Embryophyta</taxon>
        <taxon>Tracheophyta</taxon>
        <taxon>Spermatophyta</taxon>
        <taxon>Magnoliopsida</taxon>
        <taxon>eudicotyledons</taxon>
        <taxon>Gunneridae</taxon>
        <taxon>Pentapetalae</taxon>
        <taxon>rosids</taxon>
        <taxon>malvids</taxon>
        <taxon>Malvales</taxon>
        <taxon>Malvaceae</taxon>
        <taxon>Malvoideae</taxon>
        <taxon>Gossypium</taxon>
    </lineage>
</organism>
<protein>
    <submittedName>
        <fullName evidence="1">Uncharacterized protein</fullName>
    </submittedName>
</protein>
<sequence>MEWKGEAEKKSGSRMMGPISCRTNMIHPPQHVALYLITFFTL</sequence>
<reference evidence="1 2" key="1">
    <citation type="submission" date="2019-06" db="EMBL/GenBank/DDBJ databases">
        <title>WGS assembly of Gossypium darwinii.</title>
        <authorList>
            <person name="Chen Z.J."/>
            <person name="Sreedasyam A."/>
            <person name="Ando A."/>
            <person name="Song Q."/>
            <person name="De L."/>
            <person name="Hulse-Kemp A."/>
            <person name="Ding M."/>
            <person name="Ye W."/>
            <person name="Kirkbride R."/>
            <person name="Jenkins J."/>
            <person name="Plott C."/>
            <person name="Lovell J."/>
            <person name="Lin Y.-M."/>
            <person name="Vaughn R."/>
            <person name="Liu B."/>
            <person name="Li W."/>
            <person name="Simpson S."/>
            <person name="Scheffler B."/>
            <person name="Saski C."/>
            <person name="Grover C."/>
            <person name="Hu G."/>
            <person name="Conover J."/>
            <person name="Carlson J."/>
            <person name="Shu S."/>
            <person name="Boston L."/>
            <person name="Williams M."/>
            <person name="Peterson D."/>
            <person name="Mcgee K."/>
            <person name="Jones D."/>
            <person name="Wendel J."/>
            <person name="Stelly D."/>
            <person name="Grimwood J."/>
            <person name="Schmutz J."/>
        </authorList>
    </citation>
    <scope>NUCLEOTIDE SEQUENCE [LARGE SCALE GENOMIC DNA]</scope>
    <source>
        <strain evidence="1">1808015.09</strain>
    </source>
</reference>
<dbReference type="EMBL" id="CM017692">
    <property type="protein sequence ID" value="TYH17087.1"/>
    <property type="molecule type" value="Genomic_DNA"/>
</dbReference>
<accession>A0A5D2GG35</accession>
<keyword evidence="2" id="KW-1185">Reference proteome</keyword>
<dbReference type="AlphaFoldDB" id="A0A5D2GG35"/>
<gene>
    <name evidence="1" type="ORF">ES288_A05G165600v1</name>
</gene>
<name>A0A5D2GG35_GOSDA</name>
<evidence type="ECO:0000313" key="1">
    <source>
        <dbReference type="EMBL" id="TYH17087.1"/>
    </source>
</evidence>
<proteinExistence type="predicted"/>
<dbReference type="Proteomes" id="UP000323506">
    <property type="component" value="Chromosome A05"/>
</dbReference>